<evidence type="ECO:0000313" key="4">
    <source>
        <dbReference type="EMBL" id="CAD8043302.1"/>
    </source>
</evidence>
<dbReference type="SMART" id="SM01349">
    <property type="entry name" value="TOG"/>
    <property type="match status" value="1"/>
</dbReference>
<dbReference type="OMA" id="NRVEAMQ"/>
<dbReference type="Proteomes" id="UP000688137">
    <property type="component" value="Unassembled WGS sequence"/>
</dbReference>
<dbReference type="InterPro" id="IPR034085">
    <property type="entry name" value="TOG"/>
</dbReference>
<dbReference type="PROSITE" id="PS50077">
    <property type="entry name" value="HEAT_REPEAT"/>
    <property type="match status" value="5"/>
</dbReference>
<dbReference type="FunFam" id="1.25.10.10:FF:001143">
    <property type="entry name" value="Uncharacterized protein"/>
    <property type="match status" value="1"/>
</dbReference>
<keyword evidence="1" id="KW-0677">Repeat</keyword>
<dbReference type="GO" id="GO:0005634">
    <property type="term" value="C:nucleus"/>
    <property type="evidence" value="ECO:0007669"/>
    <property type="project" value="TreeGrafter"/>
</dbReference>
<name>A0A8S1JM71_PARPR</name>
<protein>
    <recommendedName>
        <fullName evidence="3">TOG domain-containing protein</fullName>
    </recommendedName>
</protein>
<dbReference type="InterPro" id="IPR055231">
    <property type="entry name" value="2AA_helical"/>
</dbReference>
<feature type="repeat" description="HEAT" evidence="2">
    <location>
        <begin position="553"/>
        <end position="579"/>
    </location>
</feature>
<feature type="repeat" description="HEAT" evidence="2">
    <location>
        <begin position="398"/>
        <end position="436"/>
    </location>
</feature>
<evidence type="ECO:0000256" key="1">
    <source>
        <dbReference type="ARBA" id="ARBA00022737"/>
    </source>
</evidence>
<feature type="repeat" description="HEAT" evidence="2">
    <location>
        <begin position="320"/>
        <end position="358"/>
    </location>
</feature>
<dbReference type="AlphaFoldDB" id="A0A8S1JM71"/>
<accession>A0A8S1JM71</accession>
<gene>
    <name evidence="4" type="ORF">PPRIM_AZ9-3.1.T0040526</name>
</gene>
<evidence type="ECO:0000256" key="2">
    <source>
        <dbReference type="PROSITE-ProRule" id="PRU00103"/>
    </source>
</evidence>
<feature type="domain" description="TOG" evidence="3">
    <location>
        <begin position="263"/>
        <end position="486"/>
    </location>
</feature>
<feature type="repeat" description="HEAT" evidence="2">
    <location>
        <begin position="242"/>
        <end position="280"/>
    </location>
</feature>
<sequence length="579" mass="65755">MPKIENTTGMPINLIIDELKSDDIRKRIHSVKNLDLIASTIGPERTKNELIPFIQELLDDDDEVLIELVESLSKNFIELVGGQAQVLLPTFEALCRVEDASVREKAANQLKKCFTLLPDQKKTEELSMGIIKRLNDSDYYLAKNAVVILVPAIINQVSQNNQNDLINIILKISQDQIPQVRKFSSMYFQDLVKHFPIVNEALIQNTLNSFIKDEQDFIRMYIVDALIASSKTAFFQKQQTFVLNMFKQLAEDQSWRVRYYFCDKLADIGDSVGKDSYRKNFQNYHLKFLQDNEPEMKSIAALKIEKVSSFMDSEEIMNKLIPLLKSIQQDQNPFVRNSLASSVLSLSPIIGKKNSSEQILPIFLTLLKDQDSEVRITLFKKLSLITSVLGVDSLSQSVIPALTELAQDKNWRIRASTIEVLSFFARAIGPEFLSDKVLKLLIDWLGDKVYAVRQTAIQQTGLLIQILGIPWADRNLLTKIWGFQSIQNYLQRLTVLFTITQIASSLNNEYILKTILPLLQQMSKDSVANIRSNVCKTSILLAKEKGGNVVEPLKKVLQSLCDDQDAEVKYQAKSALESL</sequence>
<proteinExistence type="predicted"/>
<dbReference type="GO" id="GO:0000159">
    <property type="term" value="C:protein phosphatase type 2A complex"/>
    <property type="evidence" value="ECO:0007669"/>
    <property type="project" value="TreeGrafter"/>
</dbReference>
<organism evidence="4 5">
    <name type="scientific">Paramecium primaurelia</name>
    <dbReference type="NCBI Taxonomy" id="5886"/>
    <lineage>
        <taxon>Eukaryota</taxon>
        <taxon>Sar</taxon>
        <taxon>Alveolata</taxon>
        <taxon>Ciliophora</taxon>
        <taxon>Intramacronucleata</taxon>
        <taxon>Oligohymenophorea</taxon>
        <taxon>Peniculida</taxon>
        <taxon>Parameciidae</taxon>
        <taxon>Paramecium</taxon>
    </lineage>
</organism>
<reference evidence="4" key="1">
    <citation type="submission" date="2021-01" db="EMBL/GenBank/DDBJ databases">
        <authorList>
            <consortium name="Genoscope - CEA"/>
            <person name="William W."/>
        </authorList>
    </citation>
    <scope>NUCLEOTIDE SEQUENCE</scope>
</reference>
<evidence type="ECO:0000259" key="3">
    <source>
        <dbReference type="SMART" id="SM01349"/>
    </source>
</evidence>
<dbReference type="Pfam" id="PF22956">
    <property type="entry name" value="VPS15-like_hel"/>
    <property type="match status" value="1"/>
</dbReference>
<keyword evidence="5" id="KW-1185">Reference proteome</keyword>
<comment type="caution">
    <text evidence="4">The sequence shown here is derived from an EMBL/GenBank/DDBJ whole genome shotgun (WGS) entry which is preliminary data.</text>
</comment>
<dbReference type="EMBL" id="CAJJDM010000001">
    <property type="protein sequence ID" value="CAD8043302.1"/>
    <property type="molecule type" value="Genomic_DNA"/>
</dbReference>
<dbReference type="PANTHER" id="PTHR10648:SF4">
    <property type="entry name" value="PROTEIN PHOSPHATASE 2 (FORMERLY 2A), REGULATORY SUBUNIT A, BETA ISOFORM-RELATED"/>
    <property type="match status" value="1"/>
</dbReference>
<dbReference type="PANTHER" id="PTHR10648">
    <property type="entry name" value="SERINE/THREONINE-PROTEIN PHOSPHATASE PP2A 65 KDA REGULATORY SUBUNIT"/>
    <property type="match status" value="1"/>
</dbReference>
<dbReference type="GO" id="GO:0019888">
    <property type="term" value="F:protein phosphatase regulator activity"/>
    <property type="evidence" value="ECO:0007669"/>
    <property type="project" value="TreeGrafter"/>
</dbReference>
<feature type="repeat" description="HEAT" evidence="2">
    <location>
        <begin position="359"/>
        <end position="397"/>
    </location>
</feature>
<dbReference type="InterPro" id="IPR021133">
    <property type="entry name" value="HEAT_type_2"/>
</dbReference>
<dbReference type="GO" id="GO:0005829">
    <property type="term" value="C:cytosol"/>
    <property type="evidence" value="ECO:0007669"/>
    <property type="project" value="TreeGrafter"/>
</dbReference>
<dbReference type="InterPro" id="IPR051023">
    <property type="entry name" value="PP2A_Regulatory_Subunit_A"/>
</dbReference>
<evidence type="ECO:0000313" key="5">
    <source>
        <dbReference type="Proteomes" id="UP000688137"/>
    </source>
</evidence>